<feature type="compositionally biased region" description="Polar residues" evidence="5">
    <location>
        <begin position="18"/>
        <end position="33"/>
    </location>
</feature>
<dbReference type="CDD" id="cd00167">
    <property type="entry name" value="SANT"/>
    <property type="match status" value="1"/>
</dbReference>
<dbReference type="EMBL" id="JABTTQ020002570">
    <property type="protein sequence ID" value="KAK6123347.1"/>
    <property type="molecule type" value="Genomic_DNA"/>
</dbReference>
<evidence type="ECO:0000313" key="8">
    <source>
        <dbReference type="EMBL" id="KAK6123347.1"/>
    </source>
</evidence>
<organism evidence="8 9">
    <name type="scientific">Rehmannia glutinosa</name>
    <name type="common">Chinese foxglove</name>
    <dbReference type="NCBI Taxonomy" id="99300"/>
    <lineage>
        <taxon>Eukaryota</taxon>
        <taxon>Viridiplantae</taxon>
        <taxon>Streptophyta</taxon>
        <taxon>Embryophyta</taxon>
        <taxon>Tracheophyta</taxon>
        <taxon>Spermatophyta</taxon>
        <taxon>Magnoliopsida</taxon>
        <taxon>eudicotyledons</taxon>
        <taxon>Gunneridae</taxon>
        <taxon>Pentapetalae</taxon>
        <taxon>asterids</taxon>
        <taxon>lamiids</taxon>
        <taxon>Lamiales</taxon>
        <taxon>Orobanchaceae</taxon>
        <taxon>Rehmannieae</taxon>
        <taxon>Rehmannia</taxon>
    </lineage>
</organism>
<protein>
    <recommendedName>
        <fullName evidence="10">R2R3-MYB protein</fullName>
    </recommendedName>
</protein>
<evidence type="ECO:0000256" key="2">
    <source>
        <dbReference type="ARBA" id="ARBA00022737"/>
    </source>
</evidence>
<dbReference type="InterPro" id="IPR015495">
    <property type="entry name" value="Myb_TF_plants"/>
</dbReference>
<evidence type="ECO:0000256" key="5">
    <source>
        <dbReference type="SAM" id="MobiDB-lite"/>
    </source>
</evidence>
<reference evidence="8 9" key="1">
    <citation type="journal article" date="2021" name="Comput. Struct. Biotechnol. J.">
        <title>De novo genome assembly of the potent medicinal plant Rehmannia glutinosa using nanopore technology.</title>
        <authorList>
            <person name="Ma L."/>
            <person name="Dong C."/>
            <person name="Song C."/>
            <person name="Wang X."/>
            <person name="Zheng X."/>
            <person name="Niu Y."/>
            <person name="Chen S."/>
            <person name="Feng W."/>
        </authorList>
    </citation>
    <scope>NUCLEOTIDE SEQUENCE [LARGE SCALE GENOMIC DNA]</scope>
    <source>
        <strain evidence="8">DH-2019</strain>
    </source>
</reference>
<dbReference type="SUPFAM" id="SSF46689">
    <property type="entry name" value="Homeodomain-like"/>
    <property type="match status" value="1"/>
</dbReference>
<feature type="domain" description="Myb-like" evidence="6">
    <location>
        <begin position="1"/>
        <end position="46"/>
    </location>
</feature>
<dbReference type="PROSITE" id="PS51294">
    <property type="entry name" value="HTH_MYB"/>
    <property type="match status" value="1"/>
</dbReference>
<dbReference type="InterPro" id="IPR009057">
    <property type="entry name" value="Homeodomain-like_sf"/>
</dbReference>
<name>A0ABR0ULB2_REHGL</name>
<feature type="domain" description="HTH myb-type" evidence="7">
    <location>
        <begin position="52"/>
        <end position="106"/>
    </location>
</feature>
<keyword evidence="9" id="KW-1185">Reference proteome</keyword>
<dbReference type="PANTHER" id="PTHR47994">
    <property type="entry name" value="F14D16.11-RELATED"/>
    <property type="match status" value="1"/>
</dbReference>
<dbReference type="PROSITE" id="PS50090">
    <property type="entry name" value="MYB_LIKE"/>
    <property type="match status" value="2"/>
</dbReference>
<evidence type="ECO:0000259" key="6">
    <source>
        <dbReference type="PROSITE" id="PS50090"/>
    </source>
</evidence>
<dbReference type="SMART" id="SM00717">
    <property type="entry name" value="SANT"/>
    <property type="match status" value="2"/>
</dbReference>
<evidence type="ECO:0000256" key="1">
    <source>
        <dbReference type="ARBA" id="ARBA00004123"/>
    </source>
</evidence>
<comment type="subcellular location">
    <subcellularLocation>
        <location evidence="1">Nucleus</location>
    </subcellularLocation>
</comment>
<evidence type="ECO:0000256" key="4">
    <source>
        <dbReference type="ARBA" id="ARBA00023242"/>
    </source>
</evidence>
<comment type="caution">
    <text evidence="8">The sequence shown here is derived from an EMBL/GenBank/DDBJ whole genome shotgun (WGS) entry which is preliminary data.</text>
</comment>
<feature type="region of interest" description="Disordered" evidence="5">
    <location>
        <begin position="1"/>
        <end position="55"/>
    </location>
</feature>
<gene>
    <name evidence="8" type="ORF">DH2020_042907</name>
</gene>
<feature type="compositionally biased region" description="Basic and acidic residues" evidence="5">
    <location>
        <begin position="42"/>
        <end position="55"/>
    </location>
</feature>
<evidence type="ECO:0008006" key="10">
    <source>
        <dbReference type="Google" id="ProtNLM"/>
    </source>
</evidence>
<keyword evidence="3" id="KW-0238">DNA-binding</keyword>
<dbReference type="Pfam" id="PF00249">
    <property type="entry name" value="Myb_DNA-binding"/>
    <property type="match status" value="1"/>
</dbReference>
<dbReference type="Gene3D" id="1.10.10.60">
    <property type="entry name" value="Homeodomain-like"/>
    <property type="match status" value="2"/>
</dbReference>
<dbReference type="PANTHER" id="PTHR47994:SF5">
    <property type="entry name" value="F14D16.11-RELATED"/>
    <property type="match status" value="1"/>
</dbReference>
<evidence type="ECO:0000313" key="9">
    <source>
        <dbReference type="Proteomes" id="UP001318860"/>
    </source>
</evidence>
<accession>A0ABR0ULB2</accession>
<sequence>MQKGLWNEEEDEKMVTYGSKQQGTGNWTTFSKRSGQRRNGKSSRERCNSNQKTDAKHKIFTPQEEELVIQLHAAIGSRWPIIAQQLPGRTDNDVKILWNSKLRKKLSAMGIDPVTHKPFSQILADYGNIGAFPKARTRFTSLSKDLKNAIIFKSDVQSQRNPQSTFSNHFSSSANTKQELSDHHLYSQLQAVNFITEASNYTNTENVTQNQDVSSFSWSDFFLEDAFVAPEVEGQENGGMFAKCDENIEGKGKCGGVNGDKNSGSFLEASSSSNSSSFVEAMLESQDEMFSHLSCFSEEPFYY</sequence>
<feature type="domain" description="Myb-like" evidence="6">
    <location>
        <begin position="52"/>
        <end position="102"/>
    </location>
</feature>
<dbReference type="InterPro" id="IPR001005">
    <property type="entry name" value="SANT/Myb"/>
</dbReference>
<evidence type="ECO:0000256" key="3">
    <source>
        <dbReference type="ARBA" id="ARBA00023125"/>
    </source>
</evidence>
<keyword evidence="4" id="KW-0539">Nucleus</keyword>
<proteinExistence type="predicted"/>
<evidence type="ECO:0000259" key="7">
    <source>
        <dbReference type="PROSITE" id="PS51294"/>
    </source>
</evidence>
<keyword evidence="2" id="KW-0677">Repeat</keyword>
<dbReference type="Proteomes" id="UP001318860">
    <property type="component" value="Unassembled WGS sequence"/>
</dbReference>
<dbReference type="InterPro" id="IPR017930">
    <property type="entry name" value="Myb_dom"/>
</dbReference>